<dbReference type="AlphaFoldDB" id="A0A418FV83"/>
<dbReference type="Pfam" id="PF02138">
    <property type="entry name" value="Beach"/>
    <property type="match status" value="1"/>
</dbReference>
<proteinExistence type="predicted"/>
<accession>A0A418FV83</accession>
<evidence type="ECO:0000313" key="3">
    <source>
        <dbReference type="EMBL" id="RHZ38501.1"/>
    </source>
</evidence>
<dbReference type="PANTHER" id="PTHR13743">
    <property type="entry name" value="BEIGE/BEACH-RELATED"/>
    <property type="match status" value="1"/>
</dbReference>
<name>A0A418FV83_APHAT</name>
<dbReference type="EMBL" id="QUTF01008613">
    <property type="protein sequence ID" value="RHZ38501.1"/>
    <property type="molecule type" value="Genomic_DNA"/>
</dbReference>
<dbReference type="VEuPathDB" id="FungiDB:H257_06798"/>
<organism evidence="3 4">
    <name type="scientific">Aphanomyces astaci</name>
    <name type="common">Crayfish plague agent</name>
    <dbReference type="NCBI Taxonomy" id="112090"/>
    <lineage>
        <taxon>Eukaryota</taxon>
        <taxon>Sar</taxon>
        <taxon>Stramenopiles</taxon>
        <taxon>Oomycota</taxon>
        <taxon>Saprolegniomycetes</taxon>
        <taxon>Saprolegniales</taxon>
        <taxon>Verrucalvaceae</taxon>
        <taxon>Aphanomyces</taxon>
    </lineage>
</organism>
<comment type="caution">
    <text evidence="3">The sequence shown here is derived from an EMBL/GenBank/DDBJ whole genome shotgun (WGS) entry which is preliminary data.</text>
</comment>
<dbReference type="SUPFAM" id="SSF81837">
    <property type="entry name" value="BEACH domain"/>
    <property type="match status" value="1"/>
</dbReference>
<evidence type="ECO:0000259" key="2">
    <source>
        <dbReference type="PROSITE" id="PS51783"/>
    </source>
</evidence>
<evidence type="ECO:0000259" key="1">
    <source>
        <dbReference type="PROSITE" id="PS50197"/>
    </source>
</evidence>
<dbReference type="InterPro" id="IPR050865">
    <property type="entry name" value="BEACH_Domain"/>
</dbReference>
<dbReference type="PROSITE" id="PS50197">
    <property type="entry name" value="BEACH"/>
    <property type="match status" value="1"/>
</dbReference>
<gene>
    <name evidence="3" type="ORF">DYB26_008327</name>
</gene>
<dbReference type="InterPro" id="IPR023362">
    <property type="entry name" value="PH-BEACH_dom"/>
</dbReference>
<dbReference type="Gene3D" id="1.10.1540.10">
    <property type="entry name" value="BEACH domain"/>
    <property type="match status" value="1"/>
</dbReference>
<evidence type="ECO:0000313" key="4">
    <source>
        <dbReference type="Proteomes" id="UP000286510"/>
    </source>
</evidence>
<dbReference type="SUPFAM" id="SSF50729">
    <property type="entry name" value="PH domain-like"/>
    <property type="match status" value="1"/>
</dbReference>
<feature type="domain" description="BEACH" evidence="1">
    <location>
        <begin position="187"/>
        <end position="239"/>
    </location>
</feature>
<dbReference type="InterPro" id="IPR036372">
    <property type="entry name" value="BEACH_dom_sf"/>
</dbReference>
<feature type="domain" description="BEACH-type PH" evidence="2">
    <location>
        <begin position="60"/>
        <end position="172"/>
    </location>
</feature>
<sequence length="239" mass="27636">MLEDGDNQHVEGEQTVMDEMLEVATRAKAMKQAARVADERKRSQTFGGGLKKGFFSNPKPAKKKSVSTAVAISSSPDIPTLRRNPAKESSLHLPEVHDAMNQMQNLKPEGIRPRQAIYIYDTYIFVDDIKQFYRIKFQLRPVGLELVDRGGWTYFCTFESCRCREDVFKALFQMPIHNSIYWAHVTPFRSTKRLRQSLTKKWLRGALSNFEYLIELNALAGRTFNDVTQYPVRLFTLKY</sequence>
<reference evidence="3 4" key="1">
    <citation type="submission" date="2018-08" db="EMBL/GenBank/DDBJ databases">
        <title>Aphanomyces genome sequencing and annotation.</title>
        <authorList>
            <person name="Minardi D."/>
            <person name="Oidtmann B."/>
            <person name="Van Der Giezen M."/>
            <person name="Studholme D.J."/>
        </authorList>
    </citation>
    <scope>NUCLEOTIDE SEQUENCE [LARGE SCALE GENOMIC DNA]</scope>
    <source>
        <strain evidence="3 4">FDL457</strain>
    </source>
</reference>
<dbReference type="InterPro" id="IPR000409">
    <property type="entry name" value="BEACH_dom"/>
</dbReference>
<protein>
    <submittedName>
        <fullName evidence="3">Uncharacterized protein</fullName>
    </submittedName>
</protein>
<dbReference type="PROSITE" id="PS51783">
    <property type="entry name" value="PH_BEACH"/>
    <property type="match status" value="1"/>
</dbReference>
<dbReference type="Proteomes" id="UP000286510">
    <property type="component" value="Unassembled WGS sequence"/>
</dbReference>